<proteinExistence type="predicted"/>
<dbReference type="EMBL" id="JAPFFF010000001">
    <property type="protein sequence ID" value="KAK8898479.1"/>
    <property type="molecule type" value="Genomic_DNA"/>
</dbReference>
<organism evidence="1 2">
    <name type="scientific">Tritrichomonas musculus</name>
    <dbReference type="NCBI Taxonomy" id="1915356"/>
    <lineage>
        <taxon>Eukaryota</taxon>
        <taxon>Metamonada</taxon>
        <taxon>Parabasalia</taxon>
        <taxon>Tritrichomonadida</taxon>
        <taxon>Tritrichomonadidae</taxon>
        <taxon>Tritrichomonas</taxon>
    </lineage>
</organism>
<accession>A0ABR2L545</accession>
<dbReference type="Proteomes" id="UP001470230">
    <property type="component" value="Unassembled WGS sequence"/>
</dbReference>
<evidence type="ECO:0000313" key="1">
    <source>
        <dbReference type="EMBL" id="KAK8898479.1"/>
    </source>
</evidence>
<reference evidence="1 2" key="1">
    <citation type="submission" date="2024-04" db="EMBL/GenBank/DDBJ databases">
        <title>Tritrichomonas musculus Genome.</title>
        <authorList>
            <person name="Alves-Ferreira E."/>
            <person name="Grigg M."/>
            <person name="Lorenzi H."/>
            <person name="Galac M."/>
        </authorList>
    </citation>
    <scope>NUCLEOTIDE SEQUENCE [LARGE SCALE GENOMIC DNA]</scope>
    <source>
        <strain evidence="1 2">EAF2021</strain>
    </source>
</reference>
<evidence type="ECO:0000313" key="2">
    <source>
        <dbReference type="Proteomes" id="UP001470230"/>
    </source>
</evidence>
<protein>
    <submittedName>
        <fullName evidence="1">Uncharacterized protein</fullName>
    </submittedName>
</protein>
<comment type="caution">
    <text evidence="1">The sequence shown here is derived from an EMBL/GenBank/DDBJ whole genome shotgun (WGS) entry which is preliminary data.</text>
</comment>
<sequence length="275" mass="33319">MHEENERIYEVNGRSYTSMQIHELIFHHWHTEQNENDRANNQNDNEIIAENDINALLDIIPPDELKKQINLFDNIFRNDTNDVKWFYNMLDILHVRQINTYYPAILKRAFKTHLSIKNKTFRSIFYPGFIIEWIKEYAEYYAFDKNFAILFFQMSQSDNVDYFDFFFRVFQQQEVEYDIDSFDDMDEQIEAFVDYTKYIADMETGDPFDIRGFCKSIFYALFVMKDIDDARLIDLFNDQINKLIKYFKLLGKYSDKKDRIDYLLSEVKTLIQNMV</sequence>
<keyword evidence="2" id="KW-1185">Reference proteome</keyword>
<name>A0ABR2L545_9EUKA</name>
<gene>
    <name evidence="1" type="ORF">M9Y10_000768</name>
</gene>